<dbReference type="Pfam" id="PF03180">
    <property type="entry name" value="Lipoprotein_9"/>
    <property type="match status" value="1"/>
</dbReference>
<sequence>MKKNVKKILAVALAAVALGSFLAGCGTDTDKGAATAEKKVVTVGVNPGSGEQIMEQVAKVAAKDGLDVKVKVFSDYITPDKALADGDIDLNSYQHLPFLKTFNEKNHTDLVSIGDTYLAPIALYSHKYKNISDVPDGAAIAIPNDPNNGSRALLLLSKQGWITLRAGADPTKLTVQDIVANPKNIQLTELEAGQLPRSLDDTAGSVINAGYAIAAKIPVTDRIATEDDTSPYVNVIAARAKDKDNPAYQKFVKAFQSPEVRQYIEENFKGELIPAWK</sequence>
<comment type="similarity">
    <text evidence="6">Belongs to the nlpA lipoprotein family.</text>
</comment>
<proteinExistence type="inferred from homology"/>
<evidence type="ECO:0000313" key="9">
    <source>
        <dbReference type="Proteomes" id="UP000606870"/>
    </source>
</evidence>
<reference evidence="8 9" key="1">
    <citation type="submission" date="2020-08" db="EMBL/GenBank/DDBJ databases">
        <authorList>
            <person name="Liu C."/>
            <person name="Sun Q."/>
        </authorList>
    </citation>
    <scope>NUCLEOTIDE SEQUENCE [LARGE SCALE GENOMIC DNA]</scope>
    <source>
        <strain evidence="8 9">NSJ-59</strain>
    </source>
</reference>
<dbReference type="PROSITE" id="PS51257">
    <property type="entry name" value="PROKAR_LIPOPROTEIN"/>
    <property type="match status" value="1"/>
</dbReference>
<keyword evidence="9" id="KW-1185">Reference proteome</keyword>
<feature type="chain" id="PRO_5046382962" description="Lipoprotein" evidence="7">
    <location>
        <begin position="24"/>
        <end position="277"/>
    </location>
</feature>
<gene>
    <name evidence="8" type="ORF">H8J70_03245</name>
</gene>
<dbReference type="PANTHER" id="PTHR30429:SF1">
    <property type="entry name" value="D-METHIONINE-BINDING LIPOPROTEIN METQ-RELATED"/>
    <property type="match status" value="1"/>
</dbReference>
<name>A0ABR6VG31_9FIRM</name>
<accession>A0ABR6VG31</accession>
<dbReference type="Proteomes" id="UP000606870">
    <property type="component" value="Unassembled WGS sequence"/>
</dbReference>
<comment type="subcellular location">
    <subcellularLocation>
        <location evidence="1">Membrane</location>
        <topology evidence="1">Lipid-anchor</topology>
    </subcellularLocation>
</comment>
<evidence type="ECO:0000256" key="3">
    <source>
        <dbReference type="ARBA" id="ARBA00023136"/>
    </source>
</evidence>
<dbReference type="Gene3D" id="3.40.190.10">
    <property type="entry name" value="Periplasmic binding protein-like II"/>
    <property type="match status" value="2"/>
</dbReference>
<dbReference type="RefSeq" id="WP_186502426.1">
    <property type="nucleotide sequence ID" value="NZ_JACOGK010000006.1"/>
</dbReference>
<evidence type="ECO:0000256" key="1">
    <source>
        <dbReference type="ARBA" id="ARBA00004635"/>
    </source>
</evidence>
<dbReference type="PANTHER" id="PTHR30429">
    <property type="entry name" value="D-METHIONINE-BINDING LIPOPROTEIN METQ"/>
    <property type="match status" value="1"/>
</dbReference>
<evidence type="ECO:0000256" key="2">
    <source>
        <dbReference type="ARBA" id="ARBA00022729"/>
    </source>
</evidence>
<keyword evidence="3" id="KW-0472">Membrane</keyword>
<dbReference type="PIRSF" id="PIRSF002854">
    <property type="entry name" value="MetQ"/>
    <property type="match status" value="1"/>
</dbReference>
<protein>
    <recommendedName>
        <fullName evidence="6">Lipoprotein</fullName>
    </recommendedName>
</protein>
<dbReference type="CDD" id="cd13526">
    <property type="entry name" value="PBP2_lipoprotein_MetQ_like"/>
    <property type="match status" value="1"/>
</dbReference>
<dbReference type="InterPro" id="IPR004872">
    <property type="entry name" value="Lipoprotein_NlpA"/>
</dbReference>
<evidence type="ECO:0000313" key="8">
    <source>
        <dbReference type="EMBL" id="MBC3536267.1"/>
    </source>
</evidence>
<evidence type="ECO:0000256" key="6">
    <source>
        <dbReference type="PIRNR" id="PIRNR002854"/>
    </source>
</evidence>
<keyword evidence="5 6" id="KW-0449">Lipoprotein</keyword>
<dbReference type="SUPFAM" id="SSF53850">
    <property type="entry name" value="Periplasmic binding protein-like II"/>
    <property type="match status" value="1"/>
</dbReference>
<evidence type="ECO:0000256" key="5">
    <source>
        <dbReference type="ARBA" id="ARBA00023288"/>
    </source>
</evidence>
<evidence type="ECO:0000256" key="4">
    <source>
        <dbReference type="ARBA" id="ARBA00023139"/>
    </source>
</evidence>
<dbReference type="EMBL" id="JACOGK010000006">
    <property type="protein sequence ID" value="MBC3536267.1"/>
    <property type="molecule type" value="Genomic_DNA"/>
</dbReference>
<feature type="signal peptide" evidence="7">
    <location>
        <begin position="1"/>
        <end position="23"/>
    </location>
</feature>
<keyword evidence="2 7" id="KW-0732">Signal</keyword>
<evidence type="ECO:0000256" key="7">
    <source>
        <dbReference type="SAM" id="SignalP"/>
    </source>
</evidence>
<organism evidence="8 9">
    <name type="scientific">Megasphaera hominis</name>
    <dbReference type="NCBI Taxonomy" id="159836"/>
    <lineage>
        <taxon>Bacteria</taxon>
        <taxon>Bacillati</taxon>
        <taxon>Bacillota</taxon>
        <taxon>Negativicutes</taxon>
        <taxon>Veillonellales</taxon>
        <taxon>Veillonellaceae</taxon>
        <taxon>Megasphaera</taxon>
    </lineage>
</organism>
<comment type="caution">
    <text evidence="8">The sequence shown here is derived from an EMBL/GenBank/DDBJ whole genome shotgun (WGS) entry which is preliminary data.</text>
</comment>
<keyword evidence="4" id="KW-0564">Palmitate</keyword>